<feature type="coiled-coil region" evidence="1">
    <location>
        <begin position="7"/>
        <end position="41"/>
    </location>
</feature>
<protein>
    <submittedName>
        <fullName evidence="2">Uncharacterized protein</fullName>
    </submittedName>
</protein>
<dbReference type="EMBL" id="JQJD01000001">
    <property type="protein sequence ID" value="KGN83277.1"/>
    <property type="molecule type" value="Genomic_DNA"/>
</dbReference>
<gene>
    <name evidence="2" type="ORF">HQ35_00465</name>
</gene>
<evidence type="ECO:0000313" key="2">
    <source>
        <dbReference type="EMBL" id="KGN83277.1"/>
    </source>
</evidence>
<dbReference type="OrthoDB" id="1013453at2"/>
<evidence type="ECO:0000256" key="1">
    <source>
        <dbReference type="SAM" id="Coils"/>
    </source>
</evidence>
<dbReference type="Proteomes" id="UP000030125">
    <property type="component" value="Unassembled WGS sequence"/>
</dbReference>
<sequence>METNNKIKKLSDRLVAVMREMDTLRGELLEINKDLEALSGQVEVSGVDASSVDDVFVGVGAMPTFTPLHSQSIVAETTPVVDRPNYGKKKLRDFVSVIDMFRFQRELFGDDAHEMARVFEELEQMNTQSEALTYISDILNLDHSHETVSDLLKLTASYYSDDH</sequence>
<name>A0A0A2EZV0_PORCN</name>
<organism evidence="2 3">
    <name type="scientific">Porphyromonas cangingivalis</name>
    <dbReference type="NCBI Taxonomy" id="36874"/>
    <lineage>
        <taxon>Bacteria</taxon>
        <taxon>Pseudomonadati</taxon>
        <taxon>Bacteroidota</taxon>
        <taxon>Bacteroidia</taxon>
        <taxon>Bacteroidales</taxon>
        <taxon>Porphyromonadaceae</taxon>
        <taxon>Porphyromonas</taxon>
    </lineage>
</organism>
<comment type="caution">
    <text evidence="2">The sequence shown here is derived from an EMBL/GenBank/DDBJ whole genome shotgun (WGS) entry which is preliminary data.</text>
</comment>
<accession>A0A0A2EZV0</accession>
<dbReference type="RefSeq" id="WP_036849864.1">
    <property type="nucleotide sequence ID" value="NZ_JQJD01000001.1"/>
</dbReference>
<keyword evidence="1" id="KW-0175">Coiled coil</keyword>
<dbReference type="AlphaFoldDB" id="A0A0A2EZV0"/>
<reference evidence="2 3" key="1">
    <citation type="submission" date="2014-08" db="EMBL/GenBank/DDBJ databases">
        <title>Porphyromonas cangingivalis strain:COT-109_OH1386 Genome sequencing.</title>
        <authorList>
            <person name="Wallis C."/>
            <person name="Deusch O."/>
            <person name="O'Flynn C."/>
            <person name="Davis I."/>
            <person name="Jospin G."/>
            <person name="Darling A.E."/>
            <person name="Coil D.A."/>
            <person name="Alexiev A."/>
            <person name="Horsfall A."/>
            <person name="Kirkwood N."/>
            <person name="Harris S."/>
            <person name="Eisen J.A."/>
        </authorList>
    </citation>
    <scope>NUCLEOTIDE SEQUENCE [LARGE SCALE GENOMIC DNA]</scope>
    <source>
        <strain evidence="3">COT-109 OH1386</strain>
    </source>
</reference>
<proteinExistence type="predicted"/>
<keyword evidence="3" id="KW-1185">Reference proteome</keyword>
<evidence type="ECO:0000313" key="3">
    <source>
        <dbReference type="Proteomes" id="UP000030125"/>
    </source>
</evidence>